<evidence type="ECO:0000313" key="8">
    <source>
        <dbReference type="EMBL" id="MBL1411502.1"/>
    </source>
</evidence>
<feature type="domain" description="RagB/SusD" evidence="6">
    <location>
        <begin position="326"/>
        <end position="439"/>
    </location>
</feature>
<gene>
    <name evidence="8" type="ORF">JKG61_22275</name>
</gene>
<evidence type="ECO:0000256" key="2">
    <source>
        <dbReference type="ARBA" id="ARBA00006275"/>
    </source>
</evidence>
<dbReference type="PROSITE" id="PS51257">
    <property type="entry name" value="PROKAR_LIPOPROTEIN"/>
    <property type="match status" value="1"/>
</dbReference>
<evidence type="ECO:0000259" key="6">
    <source>
        <dbReference type="Pfam" id="PF07980"/>
    </source>
</evidence>
<reference evidence="8 9" key="1">
    <citation type="submission" date="2021-01" db="EMBL/GenBank/DDBJ databases">
        <title>C459-1 draft genome sequence.</title>
        <authorList>
            <person name="Zhang X.-F."/>
        </authorList>
    </citation>
    <scope>NUCLEOTIDE SEQUENCE [LARGE SCALE GENOMIC DNA]</scope>
    <source>
        <strain evidence="9">C459-1</strain>
    </source>
</reference>
<evidence type="ECO:0000259" key="7">
    <source>
        <dbReference type="Pfam" id="PF14322"/>
    </source>
</evidence>
<keyword evidence="3" id="KW-0732">Signal</keyword>
<sequence length="442" mass="50470">MNKLFIIICSLGLLSCGDGFLDVKPSSDTVVPTTLDDFQQLLDASSLKWAPELLDIQADDYYLTNTYWQSMNNVVFKNAYVWADDIYGTIENEDYGWNRLYEQIFYANVVLDGLNKVSVNTTNEESFNHVKGSALFVRAMSLHYLLQLYAPAYHPVNAVSDLGVPIPLSSDVNEKVKRESVLVCYKRLIEDLRESITLLREQVDFGRPSKVAAFALLARVYLMTENYESALAASKNSLLLYNDLTDFNLKKIRDYKEAIYFSYLTPGSLIQNYASNTLISEVLYNSYSVNDLRKKVYFNSSSLGIATKKDNYGLAVYSFSGLDTDEQYLIKAECEARLSDKDEAMKTLNFLLKHMYSAYIDKVFSTKEEALSLILQERRKQLIFRGVRWSDLKRYNRGGANITLTRTLGEKIYTLPPNSPKWLLPIPVNEIKSSGIQQNLRK</sequence>
<dbReference type="InterPro" id="IPR033985">
    <property type="entry name" value="SusD-like_N"/>
</dbReference>
<accession>A0ABS1RBV1</accession>
<comment type="similarity">
    <text evidence="2">Belongs to the SusD family.</text>
</comment>
<feature type="domain" description="SusD-like N-terminal" evidence="7">
    <location>
        <begin position="20"/>
        <end position="222"/>
    </location>
</feature>
<evidence type="ECO:0000256" key="1">
    <source>
        <dbReference type="ARBA" id="ARBA00004442"/>
    </source>
</evidence>
<proteinExistence type="inferred from homology"/>
<dbReference type="SUPFAM" id="SSF48452">
    <property type="entry name" value="TPR-like"/>
    <property type="match status" value="1"/>
</dbReference>
<comment type="subcellular location">
    <subcellularLocation>
        <location evidence="1">Cell outer membrane</location>
    </subcellularLocation>
</comment>
<dbReference type="InterPro" id="IPR012944">
    <property type="entry name" value="SusD_RagB_dom"/>
</dbReference>
<dbReference type="Pfam" id="PF14322">
    <property type="entry name" value="SusD-like_3"/>
    <property type="match status" value="1"/>
</dbReference>
<keyword evidence="9" id="KW-1185">Reference proteome</keyword>
<evidence type="ECO:0000256" key="3">
    <source>
        <dbReference type="ARBA" id="ARBA00022729"/>
    </source>
</evidence>
<dbReference type="InterPro" id="IPR011990">
    <property type="entry name" value="TPR-like_helical_dom_sf"/>
</dbReference>
<evidence type="ECO:0000256" key="5">
    <source>
        <dbReference type="ARBA" id="ARBA00023237"/>
    </source>
</evidence>
<comment type="caution">
    <text evidence="8">The sequence shown here is derived from an EMBL/GenBank/DDBJ whole genome shotgun (WGS) entry which is preliminary data.</text>
</comment>
<dbReference type="Pfam" id="PF07980">
    <property type="entry name" value="SusD_RagB"/>
    <property type="match status" value="1"/>
</dbReference>
<keyword evidence="5" id="KW-0998">Cell outer membrane</keyword>
<dbReference type="RefSeq" id="WP_202105217.1">
    <property type="nucleotide sequence ID" value="NZ_JAERTY010000018.1"/>
</dbReference>
<name>A0ABS1RBV1_9SPHI</name>
<organism evidence="8 9">
    <name type="scientific">Sphingobacterium faecale</name>
    <dbReference type="NCBI Taxonomy" id="2803775"/>
    <lineage>
        <taxon>Bacteria</taxon>
        <taxon>Pseudomonadati</taxon>
        <taxon>Bacteroidota</taxon>
        <taxon>Sphingobacteriia</taxon>
        <taxon>Sphingobacteriales</taxon>
        <taxon>Sphingobacteriaceae</taxon>
        <taxon>Sphingobacterium</taxon>
    </lineage>
</organism>
<dbReference type="Gene3D" id="1.25.40.390">
    <property type="match status" value="1"/>
</dbReference>
<evidence type="ECO:0000256" key="4">
    <source>
        <dbReference type="ARBA" id="ARBA00023136"/>
    </source>
</evidence>
<dbReference type="EMBL" id="JAERTY010000018">
    <property type="protein sequence ID" value="MBL1411502.1"/>
    <property type="molecule type" value="Genomic_DNA"/>
</dbReference>
<protein>
    <submittedName>
        <fullName evidence="8">RagB/SusD family nutrient uptake outer membrane protein</fullName>
    </submittedName>
</protein>
<keyword evidence="4" id="KW-0472">Membrane</keyword>
<evidence type="ECO:0000313" key="9">
    <source>
        <dbReference type="Proteomes" id="UP000625283"/>
    </source>
</evidence>
<dbReference type="Proteomes" id="UP000625283">
    <property type="component" value="Unassembled WGS sequence"/>
</dbReference>